<feature type="region of interest" description="Disordered" evidence="1">
    <location>
        <begin position="83"/>
        <end position="138"/>
    </location>
</feature>
<sequence>MENRFVDVTSIEEQQDDADFEQNTTWLSAQLEKFKKNEYVDIVAERGHGGSHEYLVKCKSVKPCWFSAVDLKKFPQLIEAFEKQKGQKSAARDEDEGTRQVPSSERRPLQNRGITVNSAKSDDLLRSSSRRHRPTKHFVESTNEAVERGKTARKIVKKAPVKSVLEEAAENDDDEPEEYAVEKVLKKSVRGARVQYYVSFEDKFIMLRKLI</sequence>
<evidence type="ECO:0000313" key="2">
    <source>
        <dbReference type="Proteomes" id="UP000050741"/>
    </source>
</evidence>
<keyword evidence="2" id="KW-1185">Reference proteome</keyword>
<reference evidence="2" key="1">
    <citation type="submission" date="2013-12" db="EMBL/GenBank/DDBJ databases">
        <authorList>
            <person name="Aslett M."/>
        </authorList>
    </citation>
    <scope>NUCLEOTIDE SEQUENCE [LARGE SCALE GENOMIC DNA]</scope>
    <source>
        <strain evidence="2">Lindley</strain>
    </source>
</reference>
<protein>
    <submittedName>
        <fullName evidence="3">Chromo domain-containing protein</fullName>
    </submittedName>
</protein>
<accession>A0A183CHM6</accession>
<dbReference type="Gene3D" id="2.40.50.40">
    <property type="match status" value="1"/>
</dbReference>
<dbReference type="Proteomes" id="UP000050741">
    <property type="component" value="Unassembled WGS sequence"/>
</dbReference>
<dbReference type="AlphaFoldDB" id="A0A183CHM6"/>
<reference evidence="2" key="2">
    <citation type="submission" date="2014-05" db="EMBL/GenBank/DDBJ databases">
        <title>The genome and life-stage specific transcriptomes of Globodera pallida elucidate key aspects of plant parasitism by a cyst nematode.</title>
        <authorList>
            <person name="Cotton J.A."/>
            <person name="Lilley C.J."/>
            <person name="Jones L.M."/>
            <person name="Kikuchi T."/>
            <person name="Reid A.J."/>
            <person name="Thorpe P."/>
            <person name="Tsai I.J."/>
            <person name="Beasley H."/>
            <person name="Blok V."/>
            <person name="Cock P.J.A."/>
            <person name="Van den Akker S.E."/>
            <person name="Holroyd N."/>
            <person name="Hunt M."/>
            <person name="Mantelin S."/>
            <person name="Naghra H."/>
            <person name="Pain A."/>
            <person name="Palomares-Rius J.E."/>
            <person name="Zarowiecki M."/>
            <person name="Berriman M."/>
            <person name="Jones J.T."/>
            <person name="Urwin P.E."/>
        </authorList>
    </citation>
    <scope>NUCLEOTIDE SEQUENCE [LARGE SCALE GENOMIC DNA]</scope>
    <source>
        <strain evidence="2">Lindley</strain>
    </source>
</reference>
<dbReference type="WBParaSite" id="GPLIN_001238200">
    <property type="protein sequence ID" value="GPLIN_001238200"/>
    <property type="gene ID" value="GPLIN_001238200"/>
</dbReference>
<reference evidence="3" key="3">
    <citation type="submission" date="2016-06" db="UniProtKB">
        <authorList>
            <consortium name="WormBaseParasite"/>
        </authorList>
    </citation>
    <scope>IDENTIFICATION</scope>
</reference>
<organism evidence="2 3">
    <name type="scientific">Globodera pallida</name>
    <name type="common">Potato cyst nematode worm</name>
    <name type="synonym">Heterodera pallida</name>
    <dbReference type="NCBI Taxonomy" id="36090"/>
    <lineage>
        <taxon>Eukaryota</taxon>
        <taxon>Metazoa</taxon>
        <taxon>Ecdysozoa</taxon>
        <taxon>Nematoda</taxon>
        <taxon>Chromadorea</taxon>
        <taxon>Rhabditida</taxon>
        <taxon>Tylenchina</taxon>
        <taxon>Tylenchomorpha</taxon>
        <taxon>Tylenchoidea</taxon>
        <taxon>Heteroderidae</taxon>
        <taxon>Heteroderinae</taxon>
        <taxon>Globodera</taxon>
    </lineage>
</organism>
<name>A0A183CHM6_GLOPA</name>
<evidence type="ECO:0000256" key="1">
    <source>
        <dbReference type="SAM" id="MobiDB-lite"/>
    </source>
</evidence>
<proteinExistence type="predicted"/>
<evidence type="ECO:0000313" key="3">
    <source>
        <dbReference type="WBParaSite" id="GPLIN_001238200"/>
    </source>
</evidence>